<gene>
    <name evidence="2" type="ORF">FNV43_RR21227</name>
</gene>
<evidence type="ECO:0000313" key="2">
    <source>
        <dbReference type="EMBL" id="KAF3438465.1"/>
    </source>
</evidence>
<feature type="compositionally biased region" description="Basic and acidic residues" evidence="1">
    <location>
        <begin position="82"/>
        <end position="91"/>
    </location>
</feature>
<sequence length="91" mass="9799">MSNERPHLSSMIVAPERQEDDKPPPQGNMAGTSMAGSGVIAFDARVDQPELGKKAVMPSSIAIQARRVTPKTESVLGGQRGANRERNLMEI</sequence>
<proteinExistence type="predicted"/>
<comment type="caution">
    <text evidence="2">The sequence shown here is derived from an EMBL/GenBank/DDBJ whole genome shotgun (WGS) entry which is preliminary data.</text>
</comment>
<name>A0A8K0E2Y5_9ROSA</name>
<feature type="region of interest" description="Disordered" evidence="1">
    <location>
        <begin position="1"/>
        <end position="34"/>
    </location>
</feature>
<accession>A0A8K0E2Y5</accession>
<protein>
    <submittedName>
        <fullName evidence="2">Uncharacterized protein</fullName>
    </submittedName>
</protein>
<evidence type="ECO:0000256" key="1">
    <source>
        <dbReference type="SAM" id="MobiDB-lite"/>
    </source>
</evidence>
<reference evidence="2" key="1">
    <citation type="submission" date="2020-03" db="EMBL/GenBank/DDBJ databases">
        <title>A high-quality chromosome-level genome assembly of a woody plant with both climbing and erect habits, Rhamnella rubrinervis.</title>
        <authorList>
            <person name="Lu Z."/>
            <person name="Yang Y."/>
            <person name="Zhu X."/>
            <person name="Sun Y."/>
        </authorList>
    </citation>
    <scope>NUCLEOTIDE SEQUENCE</scope>
    <source>
        <strain evidence="2">BYM</strain>
        <tissue evidence="2">Leaf</tissue>
    </source>
</reference>
<dbReference type="Proteomes" id="UP000796880">
    <property type="component" value="Unassembled WGS sequence"/>
</dbReference>
<organism evidence="2 3">
    <name type="scientific">Rhamnella rubrinervis</name>
    <dbReference type="NCBI Taxonomy" id="2594499"/>
    <lineage>
        <taxon>Eukaryota</taxon>
        <taxon>Viridiplantae</taxon>
        <taxon>Streptophyta</taxon>
        <taxon>Embryophyta</taxon>
        <taxon>Tracheophyta</taxon>
        <taxon>Spermatophyta</taxon>
        <taxon>Magnoliopsida</taxon>
        <taxon>eudicotyledons</taxon>
        <taxon>Gunneridae</taxon>
        <taxon>Pentapetalae</taxon>
        <taxon>rosids</taxon>
        <taxon>fabids</taxon>
        <taxon>Rosales</taxon>
        <taxon>Rhamnaceae</taxon>
        <taxon>rhamnoid group</taxon>
        <taxon>Rhamneae</taxon>
        <taxon>Rhamnella</taxon>
    </lineage>
</organism>
<dbReference type="AlphaFoldDB" id="A0A8K0E2Y5"/>
<feature type="region of interest" description="Disordered" evidence="1">
    <location>
        <begin position="67"/>
        <end position="91"/>
    </location>
</feature>
<evidence type="ECO:0000313" key="3">
    <source>
        <dbReference type="Proteomes" id="UP000796880"/>
    </source>
</evidence>
<dbReference type="EMBL" id="VOIH02000009">
    <property type="protein sequence ID" value="KAF3438465.1"/>
    <property type="molecule type" value="Genomic_DNA"/>
</dbReference>
<keyword evidence="3" id="KW-1185">Reference proteome</keyword>